<evidence type="ECO:0000256" key="2">
    <source>
        <dbReference type="ARBA" id="ARBA00012438"/>
    </source>
</evidence>
<dbReference type="Pfam" id="PF00989">
    <property type="entry name" value="PAS"/>
    <property type="match status" value="1"/>
</dbReference>
<dbReference type="InterPro" id="IPR005467">
    <property type="entry name" value="His_kinase_dom"/>
</dbReference>
<evidence type="ECO:0000256" key="6">
    <source>
        <dbReference type="ARBA" id="ARBA00022777"/>
    </source>
</evidence>
<dbReference type="SUPFAM" id="SSF47384">
    <property type="entry name" value="Homodimeric domain of signal transducing histidine kinase"/>
    <property type="match status" value="1"/>
</dbReference>
<dbReference type="SMART" id="SM00086">
    <property type="entry name" value="PAC"/>
    <property type="match status" value="2"/>
</dbReference>
<dbReference type="OrthoDB" id="9789238at2"/>
<dbReference type="PROSITE" id="PS50113">
    <property type="entry name" value="PAC"/>
    <property type="match status" value="1"/>
</dbReference>
<dbReference type="InterPro" id="IPR001610">
    <property type="entry name" value="PAC"/>
</dbReference>
<dbReference type="InterPro" id="IPR004358">
    <property type="entry name" value="Sig_transdc_His_kin-like_C"/>
</dbReference>
<evidence type="ECO:0000256" key="9">
    <source>
        <dbReference type="SAM" id="Phobius"/>
    </source>
</evidence>
<reference evidence="14" key="1">
    <citation type="submission" date="2017-02" db="EMBL/GenBank/DDBJ databases">
        <authorList>
            <person name="Varghese N."/>
            <person name="Submissions S."/>
        </authorList>
    </citation>
    <scope>NUCLEOTIDE SEQUENCE [LARGE SCALE GENOMIC DNA]</scope>
    <source>
        <strain evidence="14">UM2</strain>
    </source>
</reference>
<keyword evidence="5" id="KW-0547">Nucleotide-binding</keyword>
<keyword evidence="8" id="KW-0902">Two-component regulatory system</keyword>
<dbReference type="STRING" id="439228.SAMN06295920_106251"/>
<keyword evidence="7" id="KW-0067">ATP-binding</keyword>
<dbReference type="GO" id="GO:0005524">
    <property type="term" value="F:ATP binding"/>
    <property type="evidence" value="ECO:0007669"/>
    <property type="project" value="UniProtKB-KW"/>
</dbReference>
<evidence type="ECO:0000256" key="4">
    <source>
        <dbReference type="ARBA" id="ARBA00022679"/>
    </source>
</evidence>
<feature type="transmembrane region" description="Helical" evidence="9">
    <location>
        <begin position="42"/>
        <end position="65"/>
    </location>
</feature>
<dbReference type="CDD" id="cd00082">
    <property type="entry name" value="HisKA"/>
    <property type="match status" value="1"/>
</dbReference>
<dbReference type="PROSITE" id="PS50109">
    <property type="entry name" value="HIS_KIN"/>
    <property type="match status" value="1"/>
</dbReference>
<dbReference type="InterPro" id="IPR003594">
    <property type="entry name" value="HATPase_dom"/>
</dbReference>
<dbReference type="InterPro" id="IPR013767">
    <property type="entry name" value="PAS_fold"/>
</dbReference>
<feature type="domain" description="PAC" evidence="12">
    <location>
        <begin position="270"/>
        <end position="322"/>
    </location>
</feature>
<dbReference type="SMART" id="SM00387">
    <property type="entry name" value="HATPase_c"/>
    <property type="match status" value="1"/>
</dbReference>
<dbReference type="Gene3D" id="3.30.565.10">
    <property type="entry name" value="Histidine kinase-like ATPase, C-terminal domain"/>
    <property type="match status" value="1"/>
</dbReference>
<dbReference type="SUPFAM" id="SSF55874">
    <property type="entry name" value="ATPase domain of HSP90 chaperone/DNA topoisomerase II/histidine kinase"/>
    <property type="match status" value="1"/>
</dbReference>
<evidence type="ECO:0000256" key="1">
    <source>
        <dbReference type="ARBA" id="ARBA00000085"/>
    </source>
</evidence>
<keyword evidence="3" id="KW-0597">Phosphoprotein</keyword>
<dbReference type="EC" id="2.7.13.3" evidence="2"/>
<evidence type="ECO:0000256" key="3">
    <source>
        <dbReference type="ARBA" id="ARBA00022553"/>
    </source>
</evidence>
<dbReference type="InterPro" id="IPR036097">
    <property type="entry name" value="HisK_dim/P_sf"/>
</dbReference>
<evidence type="ECO:0000313" key="14">
    <source>
        <dbReference type="Proteomes" id="UP000189818"/>
    </source>
</evidence>
<keyword evidence="9" id="KW-1133">Transmembrane helix</keyword>
<organism evidence="13 14">
    <name type="scientific">Rhizorhabdus histidinilytica</name>
    <dbReference type="NCBI Taxonomy" id="439228"/>
    <lineage>
        <taxon>Bacteria</taxon>
        <taxon>Pseudomonadati</taxon>
        <taxon>Pseudomonadota</taxon>
        <taxon>Alphaproteobacteria</taxon>
        <taxon>Sphingomonadales</taxon>
        <taxon>Sphingomonadaceae</taxon>
        <taxon>Rhizorhabdus</taxon>
    </lineage>
</organism>
<dbReference type="InterPro" id="IPR003661">
    <property type="entry name" value="HisK_dim/P_dom"/>
</dbReference>
<feature type="domain" description="PAS" evidence="11">
    <location>
        <begin position="323"/>
        <end position="394"/>
    </location>
</feature>
<dbReference type="SUPFAM" id="SSF55785">
    <property type="entry name" value="PYP-like sensor domain (PAS domain)"/>
    <property type="match status" value="3"/>
</dbReference>
<dbReference type="EMBL" id="FUYM01000006">
    <property type="protein sequence ID" value="SKB79952.1"/>
    <property type="molecule type" value="Genomic_DNA"/>
</dbReference>
<dbReference type="InterPro" id="IPR036890">
    <property type="entry name" value="HATPase_C_sf"/>
</dbReference>
<dbReference type="PANTHER" id="PTHR43065:SF46">
    <property type="entry name" value="C4-DICARBOXYLATE TRANSPORT SENSOR PROTEIN DCTB"/>
    <property type="match status" value="1"/>
</dbReference>
<protein>
    <recommendedName>
        <fullName evidence="2">histidine kinase</fullName>
        <ecNumber evidence="2">2.7.13.3</ecNumber>
    </recommendedName>
</protein>
<evidence type="ECO:0000256" key="5">
    <source>
        <dbReference type="ARBA" id="ARBA00022741"/>
    </source>
</evidence>
<dbReference type="PRINTS" id="PR00344">
    <property type="entry name" value="BCTRLSENSOR"/>
</dbReference>
<feature type="domain" description="PAS" evidence="11">
    <location>
        <begin position="73"/>
        <end position="147"/>
    </location>
</feature>
<comment type="catalytic activity">
    <reaction evidence="1">
        <text>ATP + protein L-histidine = ADP + protein N-phospho-L-histidine.</text>
        <dbReference type="EC" id="2.7.13.3"/>
    </reaction>
</comment>
<evidence type="ECO:0000313" key="13">
    <source>
        <dbReference type="EMBL" id="SKB79952.1"/>
    </source>
</evidence>
<keyword evidence="6 13" id="KW-0418">Kinase</keyword>
<dbReference type="SMART" id="SM00091">
    <property type="entry name" value="PAS"/>
    <property type="match status" value="2"/>
</dbReference>
<dbReference type="SMART" id="SM00388">
    <property type="entry name" value="HisKA"/>
    <property type="match status" value="1"/>
</dbReference>
<dbReference type="Pfam" id="PF13426">
    <property type="entry name" value="PAS_9"/>
    <property type="match status" value="1"/>
</dbReference>
<dbReference type="Pfam" id="PF02518">
    <property type="entry name" value="HATPase_c"/>
    <property type="match status" value="1"/>
</dbReference>
<dbReference type="AlphaFoldDB" id="A0A1T5E792"/>
<feature type="domain" description="Histidine kinase" evidence="10">
    <location>
        <begin position="469"/>
        <end position="687"/>
    </location>
</feature>
<dbReference type="PANTHER" id="PTHR43065">
    <property type="entry name" value="SENSOR HISTIDINE KINASE"/>
    <property type="match status" value="1"/>
</dbReference>
<dbReference type="CDD" id="cd00130">
    <property type="entry name" value="PAS"/>
    <property type="match status" value="2"/>
</dbReference>
<dbReference type="InterPro" id="IPR000700">
    <property type="entry name" value="PAS-assoc_C"/>
</dbReference>
<dbReference type="InterPro" id="IPR035965">
    <property type="entry name" value="PAS-like_dom_sf"/>
</dbReference>
<dbReference type="InterPro" id="IPR000014">
    <property type="entry name" value="PAS"/>
</dbReference>
<dbReference type="Gene3D" id="1.10.287.130">
    <property type="match status" value="1"/>
</dbReference>
<evidence type="ECO:0000259" key="11">
    <source>
        <dbReference type="PROSITE" id="PS50112"/>
    </source>
</evidence>
<evidence type="ECO:0000256" key="8">
    <source>
        <dbReference type="ARBA" id="ARBA00023012"/>
    </source>
</evidence>
<keyword evidence="4" id="KW-0808">Transferase</keyword>
<accession>A0A1T5E792</accession>
<sequence length="692" mass="76429">MPRGWPRMATDRRTIGFTALFAAIIVVAILKAAHLTPPFGQAGTVEIALLIFAGLLSAAAMVWSWRSHLVERDRVERRELVDAAELAAVMVVDEEGTIRHWSRGCEELYGWPAAAAVGRRRVDLLDTQTPEPVEALWHRLRTAGRVSIELIERHRDGHELIIHDHAKIIGHGGDRHSAVIAVTDVTEWRRAEEALRLSEARLATSVAVQGIFIYEYDLVAGQPIWTTSGETFFGLDGEETGAGPRYWSEALDAQVREVVATTSASGQDRAHFDFDFRHPDGAARRGEGWARIIRNREGRPVRLLGTHLDVTERREREQELRAGEAERRAILATVPDAMFVCDERGHVRACSATARQLLGYDEGELIGRQLSDLVDDPRGPAAVRRDLARARQLGPGDQWPVPISVRRADGESVPISFVLGDAYVDGARMYVVFGRDMRPTIATEERFHRLTNDLAQVSRLGMMGEMAGALAHELSQPLSAIVNFLGAVDLMLDGDDDRVDIARLRQAIQRASEQASRAGEIIRRLRAFILRGEADMRAEPLTSLVREAAALALFNSSSFGIRLSYDFENEGRVVLGDRIQIQQVLVNLIRNAADAMTAQGEGRRELLISTKMARDNLIEIAVQDSGPGIAPEMLEKLFSPFATTKREGLGFGLAISRRIIEAHGGQMSAAAARDGGAVFRFTLPVMEEEAAR</sequence>
<keyword evidence="9" id="KW-0472">Membrane</keyword>
<gene>
    <name evidence="13" type="ORF">SAMN06295920_106251</name>
</gene>
<dbReference type="NCBIfam" id="TIGR00229">
    <property type="entry name" value="sensory_box"/>
    <property type="match status" value="2"/>
</dbReference>
<dbReference type="GO" id="GO:0000155">
    <property type="term" value="F:phosphorelay sensor kinase activity"/>
    <property type="evidence" value="ECO:0007669"/>
    <property type="project" value="InterPro"/>
</dbReference>
<keyword evidence="14" id="KW-1185">Reference proteome</keyword>
<name>A0A1T5E792_9SPHN</name>
<dbReference type="Proteomes" id="UP000189818">
    <property type="component" value="Unassembled WGS sequence"/>
</dbReference>
<dbReference type="PROSITE" id="PS50112">
    <property type="entry name" value="PAS"/>
    <property type="match status" value="2"/>
</dbReference>
<keyword evidence="9" id="KW-0812">Transmembrane</keyword>
<dbReference type="GO" id="GO:0006355">
    <property type="term" value="P:regulation of DNA-templated transcription"/>
    <property type="evidence" value="ECO:0007669"/>
    <property type="project" value="InterPro"/>
</dbReference>
<evidence type="ECO:0000256" key="7">
    <source>
        <dbReference type="ARBA" id="ARBA00022840"/>
    </source>
</evidence>
<evidence type="ECO:0000259" key="10">
    <source>
        <dbReference type="PROSITE" id="PS50109"/>
    </source>
</evidence>
<proteinExistence type="predicted"/>
<dbReference type="Gene3D" id="3.30.450.20">
    <property type="entry name" value="PAS domain"/>
    <property type="match status" value="3"/>
</dbReference>
<evidence type="ECO:0000259" key="12">
    <source>
        <dbReference type="PROSITE" id="PS50113"/>
    </source>
</evidence>